<organism evidence="8 10">
    <name type="scientific">Rubrobacter radiotolerans</name>
    <name type="common">Arthrobacter radiotolerans</name>
    <dbReference type="NCBI Taxonomy" id="42256"/>
    <lineage>
        <taxon>Bacteria</taxon>
        <taxon>Bacillati</taxon>
        <taxon>Actinomycetota</taxon>
        <taxon>Rubrobacteria</taxon>
        <taxon>Rubrobacterales</taxon>
        <taxon>Rubrobacteraceae</taxon>
        <taxon>Rubrobacter</taxon>
    </lineage>
</organism>
<dbReference type="Pfam" id="PF00248">
    <property type="entry name" value="Aldo_ket_red"/>
    <property type="match status" value="1"/>
</dbReference>
<dbReference type="AlphaFoldDB" id="A0A023X5I7"/>
<dbReference type="KEGG" id="rrd:RradSPS_2188"/>
<dbReference type="PATRIC" id="fig|42256.3.peg.2227"/>
<dbReference type="InterPro" id="IPR036812">
    <property type="entry name" value="NAD(P)_OxRdtase_dom_sf"/>
</dbReference>
<dbReference type="PROSITE" id="PS00062">
    <property type="entry name" value="ALDOKETO_REDUCTASE_2"/>
    <property type="match status" value="1"/>
</dbReference>
<dbReference type="OrthoDB" id="9804790at2"/>
<gene>
    <name evidence="8" type="ORF">RradSPS_2188</name>
    <name evidence="9" type="ORF">SIL72_12675</name>
</gene>
<comment type="similarity">
    <text evidence="1">Belongs to the aldo/keto reductase family.</text>
</comment>
<keyword evidence="3" id="KW-0560">Oxidoreductase</keyword>
<accession>A0A023X5I7</accession>
<evidence type="ECO:0000313" key="9">
    <source>
        <dbReference type="EMBL" id="MDX5894875.1"/>
    </source>
</evidence>
<dbReference type="GO" id="GO:1990002">
    <property type="term" value="F:methylglyoxal reductase (NADPH) (acetol producing) activity"/>
    <property type="evidence" value="ECO:0007669"/>
    <property type="project" value="TreeGrafter"/>
</dbReference>
<dbReference type="PROSITE" id="PS00798">
    <property type="entry name" value="ALDOKETO_REDUCTASE_1"/>
    <property type="match status" value="1"/>
</dbReference>
<dbReference type="EMBL" id="JAWXXX010000001">
    <property type="protein sequence ID" value="MDX5894875.1"/>
    <property type="molecule type" value="Genomic_DNA"/>
</dbReference>
<evidence type="ECO:0000256" key="3">
    <source>
        <dbReference type="ARBA" id="ARBA00023002"/>
    </source>
</evidence>
<name>A0A023X5I7_RUBRA</name>
<keyword evidence="10" id="KW-1185">Reference proteome</keyword>
<evidence type="ECO:0000313" key="10">
    <source>
        <dbReference type="Proteomes" id="UP000025229"/>
    </source>
</evidence>
<dbReference type="SUPFAM" id="SSF51430">
    <property type="entry name" value="NAD(P)-linked oxidoreductase"/>
    <property type="match status" value="1"/>
</dbReference>
<dbReference type="InterPro" id="IPR020471">
    <property type="entry name" value="AKR"/>
</dbReference>
<dbReference type="PANTHER" id="PTHR43827:SF3">
    <property type="entry name" value="NADP-DEPENDENT OXIDOREDUCTASE DOMAIN-CONTAINING PROTEIN"/>
    <property type="match status" value="1"/>
</dbReference>
<dbReference type="Proteomes" id="UP001281130">
    <property type="component" value="Unassembled WGS sequence"/>
</dbReference>
<feature type="binding site" evidence="5">
    <location>
        <position position="106"/>
    </location>
    <ligand>
        <name>substrate</name>
    </ligand>
</feature>
<dbReference type="RefSeq" id="WP_051589719.1">
    <property type="nucleotide sequence ID" value="NZ_CP007514.1"/>
</dbReference>
<evidence type="ECO:0000256" key="4">
    <source>
        <dbReference type="PIRSR" id="PIRSR000097-1"/>
    </source>
</evidence>
<protein>
    <submittedName>
        <fullName evidence="8 9">Aldo/keto reductase</fullName>
    </submittedName>
</protein>
<dbReference type="EMBL" id="CP007514">
    <property type="protein sequence ID" value="AHY47471.1"/>
    <property type="molecule type" value="Genomic_DNA"/>
</dbReference>
<dbReference type="PIRSF" id="PIRSF000097">
    <property type="entry name" value="AKR"/>
    <property type="match status" value="1"/>
</dbReference>
<evidence type="ECO:0000256" key="6">
    <source>
        <dbReference type="PIRSR" id="PIRSR000097-3"/>
    </source>
</evidence>
<proteinExistence type="inferred from homology"/>
<dbReference type="eggNOG" id="COG0656">
    <property type="taxonomic scope" value="Bacteria"/>
</dbReference>
<keyword evidence="2" id="KW-0521">NADP</keyword>
<evidence type="ECO:0000259" key="7">
    <source>
        <dbReference type="Pfam" id="PF00248"/>
    </source>
</evidence>
<dbReference type="Gene3D" id="3.20.20.100">
    <property type="entry name" value="NADP-dependent oxidoreductase domain"/>
    <property type="match status" value="1"/>
</dbReference>
<sequence length="257" mass="28294">MNATENIKGVDVPKLGLGTYRLTGAECERAVETALGLGYRHIDTARMYGNEREVGRAIEASGVAREEVFLVTKIWPDDFARDRAPAAARDSLEKLGTDYIDLLLLHWPSRSVPVGETLGALRELLEEGSVKHLGVSNFTPEGVREAEEHAEVFSNQVEYSPYHDQSAVLEQAREMDYLVTAYTPTGRGKVRRDATLGEISAAHDATPTQVALAWLVRQEKVAAIPKATSEEHLNENLAALDLSLSEKEVQRISALSR</sequence>
<evidence type="ECO:0000256" key="1">
    <source>
        <dbReference type="ARBA" id="ARBA00007905"/>
    </source>
</evidence>
<feature type="domain" description="NADP-dependent oxidoreductase" evidence="7">
    <location>
        <begin position="14"/>
        <end position="255"/>
    </location>
</feature>
<feature type="active site" description="Proton donor" evidence="4">
    <location>
        <position position="48"/>
    </location>
</feature>
<evidence type="ECO:0000256" key="5">
    <source>
        <dbReference type="PIRSR" id="PIRSR000097-2"/>
    </source>
</evidence>
<dbReference type="PANTHER" id="PTHR43827">
    <property type="entry name" value="2,5-DIKETO-D-GLUCONIC ACID REDUCTASE"/>
    <property type="match status" value="1"/>
</dbReference>
<dbReference type="CDD" id="cd19140">
    <property type="entry name" value="AKR_AKR3F3"/>
    <property type="match status" value="1"/>
</dbReference>
<evidence type="ECO:0000313" key="8">
    <source>
        <dbReference type="EMBL" id="AHY47471.1"/>
    </source>
</evidence>
<dbReference type="PRINTS" id="PR00069">
    <property type="entry name" value="ALDKETRDTASE"/>
</dbReference>
<dbReference type="InterPro" id="IPR018170">
    <property type="entry name" value="Aldo/ket_reductase_CS"/>
</dbReference>
<evidence type="ECO:0000256" key="2">
    <source>
        <dbReference type="ARBA" id="ARBA00022857"/>
    </source>
</evidence>
<dbReference type="HOGENOM" id="CLU_023205_0_1_11"/>
<dbReference type="STRING" id="42256.RradSPS_2188"/>
<feature type="site" description="Lowers pKa of active site Tyr" evidence="6">
    <location>
        <position position="73"/>
    </location>
</feature>
<dbReference type="Proteomes" id="UP000025229">
    <property type="component" value="Chromosome"/>
</dbReference>
<reference evidence="9" key="2">
    <citation type="submission" date="2023-11" db="EMBL/GenBank/DDBJ databases">
        <title>MicrobeMod: A computational toolkit for identifying prokaryotic methylation and restriction-modification with nanopore sequencing.</title>
        <authorList>
            <person name="Crits-Christoph A."/>
            <person name="Kang S.C."/>
            <person name="Lee H."/>
            <person name="Ostrov N."/>
        </authorList>
    </citation>
    <scope>NUCLEOTIDE SEQUENCE</scope>
    <source>
        <strain evidence="9">ATCC 51242</strain>
    </source>
</reference>
<reference evidence="8 10" key="1">
    <citation type="submission" date="2014-03" db="EMBL/GenBank/DDBJ databases">
        <title>Complete genome sequence of the Radio-Resistant Rubrobacter radiotolerans RSPS-4.</title>
        <authorList>
            <person name="Egas C.C."/>
            <person name="Barroso C.C."/>
            <person name="Froufe H.J.C."/>
            <person name="Pacheco J.J."/>
            <person name="Albuquerque L.L."/>
            <person name="da Costa M.M.S."/>
        </authorList>
    </citation>
    <scope>NUCLEOTIDE SEQUENCE [LARGE SCALE GENOMIC DNA]</scope>
    <source>
        <strain evidence="8 10">RSPS-4</strain>
    </source>
</reference>
<dbReference type="InterPro" id="IPR023210">
    <property type="entry name" value="NADP_OxRdtase_dom"/>
</dbReference>
<dbReference type="GO" id="GO:0051596">
    <property type="term" value="P:methylglyoxal catabolic process"/>
    <property type="evidence" value="ECO:0007669"/>
    <property type="project" value="TreeGrafter"/>
</dbReference>